<protein>
    <submittedName>
        <fullName evidence="1">Uncharacterized protein</fullName>
    </submittedName>
</protein>
<dbReference type="EMBL" id="JBCEZU010000078">
    <property type="protein sequence ID" value="KAK9532357.1"/>
    <property type="molecule type" value="Genomic_DNA"/>
</dbReference>
<proteinExistence type="predicted"/>
<reference evidence="1 2" key="1">
    <citation type="journal article" date="2024" name="Genome Biol. Evol.">
        <title>Chromosome-level genome assembly of the viviparous eelpout Zoarces viviparus.</title>
        <authorList>
            <person name="Fuhrmann N."/>
            <person name="Brasseur M.V."/>
            <person name="Bakowski C.E."/>
            <person name="Podsiadlowski L."/>
            <person name="Prost S."/>
            <person name="Krehenwinkel H."/>
            <person name="Mayer C."/>
        </authorList>
    </citation>
    <scope>NUCLEOTIDE SEQUENCE [LARGE SCALE GENOMIC DNA]</scope>
    <source>
        <strain evidence="1">NO-MEL_2022_Ind0_liver</strain>
    </source>
</reference>
<keyword evidence="2" id="KW-1185">Reference proteome</keyword>
<organism evidence="1 2">
    <name type="scientific">Zoarces viviparus</name>
    <name type="common">Viviparous eelpout</name>
    <name type="synonym">Blennius viviparus</name>
    <dbReference type="NCBI Taxonomy" id="48416"/>
    <lineage>
        <taxon>Eukaryota</taxon>
        <taxon>Metazoa</taxon>
        <taxon>Chordata</taxon>
        <taxon>Craniata</taxon>
        <taxon>Vertebrata</taxon>
        <taxon>Euteleostomi</taxon>
        <taxon>Actinopterygii</taxon>
        <taxon>Neopterygii</taxon>
        <taxon>Teleostei</taxon>
        <taxon>Neoteleostei</taxon>
        <taxon>Acanthomorphata</taxon>
        <taxon>Eupercaria</taxon>
        <taxon>Perciformes</taxon>
        <taxon>Cottioidei</taxon>
        <taxon>Zoarcales</taxon>
        <taxon>Zoarcidae</taxon>
        <taxon>Zoarcinae</taxon>
        <taxon>Zoarces</taxon>
    </lineage>
</organism>
<evidence type="ECO:0000313" key="1">
    <source>
        <dbReference type="EMBL" id="KAK9532357.1"/>
    </source>
</evidence>
<sequence length="70" mass="7485">MSRGKVGSVTEVRLLQKTVTTSAVPFCSCCRRHCRLLFCCSLQSELPGSGLGPTQPASSAQGFYRCVTSV</sequence>
<evidence type="ECO:0000313" key="2">
    <source>
        <dbReference type="Proteomes" id="UP001488805"/>
    </source>
</evidence>
<comment type="caution">
    <text evidence="1">The sequence shown here is derived from an EMBL/GenBank/DDBJ whole genome shotgun (WGS) entry which is preliminary data.</text>
</comment>
<name>A0AAW1FCF7_ZOAVI</name>
<gene>
    <name evidence="1" type="ORF">VZT92_009744</name>
</gene>
<dbReference type="Proteomes" id="UP001488805">
    <property type="component" value="Unassembled WGS sequence"/>
</dbReference>
<accession>A0AAW1FCF7</accession>
<dbReference type="AlphaFoldDB" id="A0AAW1FCF7"/>